<accession>A0ABT5B3Q9</accession>
<organism evidence="1 2">
    <name type="scientific">Nannocystis radixulma</name>
    <dbReference type="NCBI Taxonomy" id="2995305"/>
    <lineage>
        <taxon>Bacteria</taxon>
        <taxon>Pseudomonadati</taxon>
        <taxon>Myxococcota</taxon>
        <taxon>Polyangia</taxon>
        <taxon>Nannocystales</taxon>
        <taxon>Nannocystaceae</taxon>
        <taxon>Nannocystis</taxon>
    </lineage>
</organism>
<proteinExistence type="predicted"/>
<protein>
    <submittedName>
        <fullName evidence="1">Uncharacterized protein</fullName>
    </submittedName>
</protein>
<keyword evidence="2" id="KW-1185">Reference proteome</keyword>
<gene>
    <name evidence="1" type="ORF">POL58_08515</name>
</gene>
<evidence type="ECO:0000313" key="1">
    <source>
        <dbReference type="EMBL" id="MDC0667777.1"/>
    </source>
</evidence>
<comment type="caution">
    <text evidence="1">The sequence shown here is derived from an EMBL/GenBank/DDBJ whole genome shotgun (WGS) entry which is preliminary data.</text>
</comment>
<sequence>MTFLPLSQQRIEAARLLVSQVAEAGSEVSCTWILGDLRPARIFEVAVPTETLAELTEGLTIDVGRDLAQPPR</sequence>
<name>A0ABT5B3Q9_9BACT</name>
<dbReference type="RefSeq" id="WP_271996141.1">
    <property type="nucleotide sequence ID" value="NZ_JAQNDN010000002.1"/>
</dbReference>
<dbReference type="Proteomes" id="UP001217838">
    <property type="component" value="Unassembled WGS sequence"/>
</dbReference>
<reference evidence="1 2" key="1">
    <citation type="submission" date="2022-11" db="EMBL/GenBank/DDBJ databases">
        <title>Minimal conservation of predation-associated metabolite biosynthetic gene clusters underscores biosynthetic potential of Myxococcota including descriptions for ten novel species: Archangium lansinium sp. nov., Myxococcus landrumus sp. nov., Nannocystis bai.</title>
        <authorList>
            <person name="Ahearne A."/>
            <person name="Stevens C."/>
            <person name="Dowd S."/>
        </authorList>
    </citation>
    <scope>NUCLEOTIDE SEQUENCE [LARGE SCALE GENOMIC DNA]</scope>
    <source>
        <strain evidence="1 2">NCELM</strain>
    </source>
</reference>
<evidence type="ECO:0000313" key="2">
    <source>
        <dbReference type="Proteomes" id="UP001217838"/>
    </source>
</evidence>
<dbReference type="EMBL" id="JAQNDN010000002">
    <property type="protein sequence ID" value="MDC0667777.1"/>
    <property type="molecule type" value="Genomic_DNA"/>
</dbReference>